<protein>
    <recommendedName>
        <fullName evidence="3">Tc1-like transposase DDE domain-containing protein</fullName>
    </recommendedName>
</protein>
<dbReference type="Gene3D" id="3.30.420.10">
    <property type="entry name" value="Ribonuclease H-like superfamily/Ribonuclease H"/>
    <property type="match status" value="1"/>
</dbReference>
<dbReference type="GeneID" id="20091987"/>
<dbReference type="EMBL" id="KI914059">
    <property type="protein sequence ID" value="ETV90235.1"/>
    <property type="molecule type" value="Genomic_DNA"/>
</dbReference>
<dbReference type="RefSeq" id="XP_008881136.1">
    <property type="nucleotide sequence ID" value="XM_008882914.1"/>
</dbReference>
<evidence type="ECO:0008006" key="3">
    <source>
        <dbReference type="Google" id="ProtNLM"/>
    </source>
</evidence>
<name>A0A024T845_9STRA</name>
<evidence type="ECO:0000313" key="2">
    <source>
        <dbReference type="EMBL" id="ETV90235.1"/>
    </source>
</evidence>
<dbReference type="InterPro" id="IPR036397">
    <property type="entry name" value="RNaseH_sf"/>
</dbReference>
<reference evidence="2" key="1">
    <citation type="submission" date="2013-12" db="EMBL/GenBank/DDBJ databases">
        <title>The Genome Sequence of Aphanomyces invadans NJM9701.</title>
        <authorList>
            <consortium name="The Broad Institute Genomics Platform"/>
            <person name="Russ C."/>
            <person name="Tyler B."/>
            <person name="van West P."/>
            <person name="Dieguez-Uribeondo J."/>
            <person name="Young S.K."/>
            <person name="Zeng Q."/>
            <person name="Gargeya S."/>
            <person name="Fitzgerald M."/>
            <person name="Abouelleil A."/>
            <person name="Alvarado L."/>
            <person name="Chapman S.B."/>
            <person name="Gainer-Dewar J."/>
            <person name="Goldberg J."/>
            <person name="Griggs A."/>
            <person name="Gujja S."/>
            <person name="Hansen M."/>
            <person name="Howarth C."/>
            <person name="Imamovic A."/>
            <person name="Ireland A."/>
            <person name="Larimer J."/>
            <person name="McCowan C."/>
            <person name="Murphy C."/>
            <person name="Pearson M."/>
            <person name="Poon T.W."/>
            <person name="Priest M."/>
            <person name="Roberts A."/>
            <person name="Saif S."/>
            <person name="Shea T."/>
            <person name="Sykes S."/>
            <person name="Wortman J."/>
            <person name="Nusbaum C."/>
            <person name="Birren B."/>
        </authorList>
    </citation>
    <scope>NUCLEOTIDE SEQUENCE [LARGE SCALE GENOMIC DNA]</scope>
    <source>
        <strain evidence="2">NJM9701</strain>
    </source>
</reference>
<organism evidence="2">
    <name type="scientific">Aphanomyces invadans</name>
    <dbReference type="NCBI Taxonomy" id="157072"/>
    <lineage>
        <taxon>Eukaryota</taxon>
        <taxon>Sar</taxon>
        <taxon>Stramenopiles</taxon>
        <taxon>Oomycota</taxon>
        <taxon>Saprolegniomycetes</taxon>
        <taxon>Saprolegniales</taxon>
        <taxon>Verrucalvaceae</taxon>
        <taxon>Aphanomyces</taxon>
    </lineage>
</organism>
<dbReference type="AlphaFoldDB" id="A0A024T845"/>
<sequence>MVSTKDHVTNLVMGVSEEQRSTLRSMSVATGMTIGTLHRKLRDATIERKSSQLKPLSHRHQHAALANSAGEAGQDNWATRSQKQEFHREGHVPCGGRASTARLRATFSFEGKIGMWLFVRYLPVLRNSRNRPADTLVDTLMNVDAAVYRELVTTRVVSAIKTRFPSANKRVVLQHDNATPHGAITNEVVASVSTDGWTFVVRRQPPNSPDLNVLDLGFFASVQSLQYKVASHSIDDVIPLTPCGLPGALIGEARERVSNSSGSHALGG</sequence>
<proteinExistence type="predicted"/>
<gene>
    <name evidence="2" type="ORF">H310_14937</name>
</gene>
<dbReference type="VEuPathDB" id="FungiDB:H310_14937"/>
<evidence type="ECO:0000256" key="1">
    <source>
        <dbReference type="SAM" id="MobiDB-lite"/>
    </source>
</evidence>
<dbReference type="GO" id="GO:0003676">
    <property type="term" value="F:nucleic acid binding"/>
    <property type="evidence" value="ECO:0007669"/>
    <property type="project" value="InterPro"/>
</dbReference>
<dbReference type="OrthoDB" id="166546at2759"/>
<dbReference type="PANTHER" id="PTHR47169">
    <property type="entry name" value="OS01G0541250 PROTEIN"/>
    <property type="match status" value="1"/>
</dbReference>
<feature type="region of interest" description="Disordered" evidence="1">
    <location>
        <begin position="65"/>
        <end position="84"/>
    </location>
</feature>
<accession>A0A024T845</accession>